<sequence>MNLVTVLVLTRPSMRSPVNVLLCAVACCDILVEVSYLIFVLHFLLASADRCEPSDFSWCWAVFMMFHAHASVIFHAASIWMLVVMAQLRVLTIRRATKGPTTPLITERFTALIALLTTIIMEEQASVILPCWQPSTNYLTTVPSNYNTGIEGFINITSPINNTNKIRRHRLKRFQRELPTLIGNDHYNNLTKTTQPPTIFNNEPIVYTVRPHESDCMNLKLAFWTNGILFKVIPCILLTFSIAALLRIIADVAHKRKNLAQVMRKKVPKDHTTPMLAAILTIFLLAELPQGLLHVLNGIFSSESFHKRVYLPLGDLMDLLSLLNSAVGFLIYVGMSRKFRTVFLQILFSVLHFILRAELCLASLPMLKRNRPKPILNQSIRIKQKSKNKNGSGGAIVVQQSLRKLEQRLAEEREFSEVLGNLIDNKYFLLRNKQQKNLKTNFRQKSSPHSLVHAMSEKSTCSSSSSFMKKRNLKRQREPLKLRSFSTISTCQESFYSKNFLKNNQSNCITATLALPENKMIEENNYETDRISKRYINRMADSRRNKCPCFKKFSTNDWENGNEEEKEYCKAIFLRKQKQQQFSQSHYSIAEQPSCCCNSTILPIVSNGGGKGEILNNEGRSYCKWKCRNGGGRGRKIKEKKKKMQDDEYGWLSWRRLSRSRTTEFTNRTEQLSICPSSILGLPPITLAASCSAGITAAAASVGVHLLQLEASPSALETPDQEKLSPFGSLLLLPKIDQSRRASNESQQSYNNQFLDVPDQKRASFLSLREERRRATLETNQNLKRPEKRISFNLPHQKLTKNLNENEINFKKNRGIAQLRRNFLLSIASKRRESVKDIEGQMEDKNVGWLNLYFE</sequence>
<protein>
    <submittedName>
        <fullName evidence="1">Uncharacterized protein</fullName>
    </submittedName>
</protein>
<dbReference type="Proteomes" id="UP001497535">
    <property type="component" value="Unassembled WGS sequence"/>
</dbReference>
<proteinExistence type="predicted"/>
<organism evidence="1 2">
    <name type="scientific">Meloidogyne enterolobii</name>
    <name type="common">Root-knot nematode worm</name>
    <name type="synonym">Meloidogyne mayaguensis</name>
    <dbReference type="NCBI Taxonomy" id="390850"/>
    <lineage>
        <taxon>Eukaryota</taxon>
        <taxon>Metazoa</taxon>
        <taxon>Ecdysozoa</taxon>
        <taxon>Nematoda</taxon>
        <taxon>Chromadorea</taxon>
        <taxon>Rhabditida</taxon>
        <taxon>Tylenchina</taxon>
        <taxon>Tylenchomorpha</taxon>
        <taxon>Tylenchoidea</taxon>
        <taxon>Meloidogynidae</taxon>
        <taxon>Meloidogyninae</taxon>
        <taxon>Meloidogyne</taxon>
    </lineage>
</organism>
<evidence type="ECO:0000313" key="1">
    <source>
        <dbReference type="EMBL" id="CAK5041330.1"/>
    </source>
</evidence>
<dbReference type="EMBL" id="CAVMJV010000010">
    <property type="protein sequence ID" value="CAK5041330.1"/>
    <property type="molecule type" value="Genomic_DNA"/>
</dbReference>
<keyword evidence="2" id="KW-1185">Reference proteome</keyword>
<accession>A0ACB0YCN9</accession>
<name>A0ACB0YCN9_MELEN</name>
<gene>
    <name evidence="1" type="ORF">MENTE1834_LOCUS10490</name>
</gene>
<evidence type="ECO:0000313" key="2">
    <source>
        <dbReference type="Proteomes" id="UP001497535"/>
    </source>
</evidence>
<reference evidence="1" key="1">
    <citation type="submission" date="2023-11" db="EMBL/GenBank/DDBJ databases">
        <authorList>
            <person name="Poullet M."/>
        </authorList>
    </citation>
    <scope>NUCLEOTIDE SEQUENCE</scope>
    <source>
        <strain evidence="1">E1834</strain>
    </source>
</reference>
<comment type="caution">
    <text evidence="1">The sequence shown here is derived from an EMBL/GenBank/DDBJ whole genome shotgun (WGS) entry which is preliminary data.</text>
</comment>